<comment type="caution">
    <text evidence="1">The sequence shown here is derived from an EMBL/GenBank/DDBJ whole genome shotgun (WGS) entry which is preliminary data.</text>
</comment>
<dbReference type="Gene3D" id="3.10.450.530">
    <property type="entry name" value="Ribonuclease toxin, BrnT, of type II toxin-antitoxin system"/>
    <property type="match status" value="1"/>
</dbReference>
<dbReference type="InterPro" id="IPR038573">
    <property type="entry name" value="BrnT_sf"/>
</dbReference>
<dbReference type="Proteomes" id="UP000461670">
    <property type="component" value="Unassembled WGS sequence"/>
</dbReference>
<organism evidence="1 2">
    <name type="scientific">Paracidovorax wautersii</name>
    <dbReference type="NCBI Taxonomy" id="1177982"/>
    <lineage>
        <taxon>Bacteria</taxon>
        <taxon>Pseudomonadati</taxon>
        <taxon>Pseudomonadota</taxon>
        <taxon>Betaproteobacteria</taxon>
        <taxon>Burkholderiales</taxon>
        <taxon>Comamonadaceae</taxon>
        <taxon>Paracidovorax</taxon>
    </lineage>
</organism>
<evidence type="ECO:0000313" key="1">
    <source>
        <dbReference type="EMBL" id="KAF1022354.1"/>
    </source>
</evidence>
<dbReference type="Pfam" id="PF04365">
    <property type="entry name" value="BrnT_toxin"/>
    <property type="match status" value="1"/>
</dbReference>
<dbReference type="EMBL" id="WNDQ01000012">
    <property type="protein sequence ID" value="KAF1022354.1"/>
    <property type="molecule type" value="Genomic_DNA"/>
</dbReference>
<dbReference type="AlphaFoldDB" id="A0A7V8FQC5"/>
<protein>
    <submittedName>
        <fullName evidence="1">Uncharacterized protein</fullName>
    </submittedName>
</protein>
<dbReference type="InterPro" id="IPR007460">
    <property type="entry name" value="BrnT_toxin"/>
</dbReference>
<reference evidence="2" key="1">
    <citation type="journal article" date="2020" name="MBio">
        <title>Horizontal gene transfer to a defensive symbiont with a reduced genome amongst a multipartite beetle microbiome.</title>
        <authorList>
            <person name="Waterworth S.C."/>
            <person name="Florez L.V."/>
            <person name="Rees E.R."/>
            <person name="Hertweck C."/>
            <person name="Kaltenpoth M."/>
            <person name="Kwan J.C."/>
        </authorList>
    </citation>
    <scope>NUCLEOTIDE SEQUENCE [LARGE SCALE GENOMIC DNA]</scope>
</reference>
<name>A0A7V8FQC5_9BURK</name>
<evidence type="ECO:0000313" key="2">
    <source>
        <dbReference type="Proteomes" id="UP000461670"/>
    </source>
</evidence>
<accession>A0A7V8FQC5</accession>
<sequence>MQYLFDHAKQAANVAKHGVFFSAAAAFEWENAIVEVDSRHAYGEPHLTAIAPIGERVHVMVFTLRETHVHIISLRKANSREVRRYANHC</sequence>
<proteinExistence type="predicted"/>
<gene>
    <name evidence="1" type="ORF">GAK30_01138</name>
</gene>